<dbReference type="GO" id="GO:0051604">
    <property type="term" value="P:protein maturation"/>
    <property type="evidence" value="ECO:0007669"/>
    <property type="project" value="InterPro"/>
</dbReference>
<comment type="subcellular location">
    <subcellularLocation>
        <location evidence="1">Endoplasmic reticulum membrane</location>
        <topology evidence="1">Multi-pass membrane protein</topology>
    </subcellularLocation>
</comment>
<evidence type="ECO:0000313" key="10">
    <source>
        <dbReference type="Proteomes" id="UP000234498"/>
    </source>
</evidence>
<evidence type="ECO:0000256" key="2">
    <source>
        <dbReference type="ARBA" id="ARBA00005512"/>
    </source>
</evidence>
<evidence type="ECO:0000256" key="4">
    <source>
        <dbReference type="ARBA" id="ARBA00022824"/>
    </source>
</evidence>
<organism evidence="9 10">
    <name type="scientific">Brevibacterium linens</name>
    <dbReference type="NCBI Taxonomy" id="1703"/>
    <lineage>
        <taxon>Bacteria</taxon>
        <taxon>Bacillati</taxon>
        <taxon>Actinomycetota</taxon>
        <taxon>Actinomycetes</taxon>
        <taxon>Micrococcales</taxon>
        <taxon>Brevibacteriaceae</taxon>
        <taxon>Brevibacterium</taxon>
    </lineage>
</organism>
<dbReference type="AlphaFoldDB" id="A0A2H1JV20"/>
<dbReference type="InterPro" id="IPR009613">
    <property type="entry name" value="LMF"/>
</dbReference>
<reference evidence="9 10" key="1">
    <citation type="submission" date="2017-03" db="EMBL/GenBank/DDBJ databases">
        <authorList>
            <person name="Afonso C.L."/>
            <person name="Miller P.J."/>
            <person name="Scott M.A."/>
            <person name="Spackman E."/>
            <person name="Goraichik I."/>
            <person name="Dimitrov K.M."/>
            <person name="Suarez D.L."/>
            <person name="Swayne D.E."/>
        </authorList>
    </citation>
    <scope>NUCLEOTIDE SEQUENCE [LARGE SCALE GENOMIC DNA]</scope>
    <source>
        <strain evidence="9 10">Mu101</strain>
    </source>
</reference>
<keyword evidence="5" id="KW-1133">Transmembrane helix</keyword>
<evidence type="ECO:0000256" key="6">
    <source>
        <dbReference type="ARBA" id="ARBA00023136"/>
    </source>
</evidence>
<dbReference type="InterPro" id="IPR057434">
    <property type="entry name" value="LMF1/2_N"/>
</dbReference>
<evidence type="ECO:0000256" key="5">
    <source>
        <dbReference type="ARBA" id="ARBA00022989"/>
    </source>
</evidence>
<evidence type="ECO:0000313" key="9">
    <source>
        <dbReference type="EMBL" id="SMX91309.1"/>
    </source>
</evidence>
<evidence type="ECO:0000259" key="7">
    <source>
        <dbReference type="Pfam" id="PF06762"/>
    </source>
</evidence>
<sequence>MELSQVVALLTAGDYTISREIIQRGIALLFLIAFASAFNQFPALLGERGLTPAPRFIALTSTRQAPTIFRWKRFAYSDRRLRLVCVAGMVLAASAIIGLPQAGPAWVPIPVFLGMWALYFSIVSIGQRFYGFGWESLLLEAGFLIGFLGSHEVAPTWAMILLLRWFVIRVEFGAGMIKMRGDSSWRDLTAMDYHHQTQPMPNPASRLAHLMPGWWHRSETLGSHIVQLAAPWLLFLPQPIASFAAVAIIITQLALVISGNYAWLNWATILLACSGISDTFFRWIVGGPFPGWGWNSVAAIVTDPTVTEAGGSSAGAGPSQPMPVWWLIIVLVFVAWQAWLNVPALRNLFSSGQLMNASFNRLGLGNAYGAFGSMTETRNEIIIEGWIDDGDAPGTRADDPGHDDADAGWREYRFKGKPGDVLRRGPVVAPYHLRLDWLMWFAALGDYRQTWFTELLRAIGSGDPQIRRLMGPDPFDGAAPDLIRVRVFTYRYATRAERQAAVAAGEPKPWWVRSDPRILIRPIDLRQG</sequence>
<gene>
    <name evidence="9" type="ORF">BLIN101_02701</name>
</gene>
<dbReference type="Pfam" id="PF06762">
    <property type="entry name" value="LMF1"/>
    <property type="match status" value="1"/>
</dbReference>
<dbReference type="OrthoDB" id="9793230at2"/>
<proteinExistence type="inferred from homology"/>
<protein>
    <submittedName>
        <fullName evidence="9">Lipase maturation factor</fullName>
    </submittedName>
</protein>
<keyword evidence="4" id="KW-0256">Endoplasmic reticulum</keyword>
<dbReference type="PANTHER" id="PTHR14463:SF10">
    <property type="entry name" value="LIPASE MATURATION FACTOR 1"/>
    <property type="match status" value="1"/>
</dbReference>
<evidence type="ECO:0000259" key="8">
    <source>
        <dbReference type="Pfam" id="PF25179"/>
    </source>
</evidence>
<keyword evidence="6" id="KW-0472">Membrane</keyword>
<dbReference type="EMBL" id="FXZA01000020">
    <property type="protein sequence ID" value="SMX91309.1"/>
    <property type="molecule type" value="Genomic_DNA"/>
</dbReference>
<feature type="domain" description="Lipase maturation factor 1/2 C-terminal" evidence="8">
    <location>
        <begin position="365"/>
        <end position="514"/>
    </location>
</feature>
<dbReference type="InterPro" id="IPR057433">
    <property type="entry name" value="LMF1/2_C"/>
</dbReference>
<dbReference type="Proteomes" id="UP000234498">
    <property type="component" value="Unassembled WGS sequence"/>
</dbReference>
<comment type="similarity">
    <text evidence="2">Belongs to the lipase maturation factor family.</text>
</comment>
<keyword evidence="3" id="KW-0812">Transmembrane</keyword>
<dbReference type="Pfam" id="PF25179">
    <property type="entry name" value="LMF1_C"/>
    <property type="match status" value="1"/>
</dbReference>
<name>A0A2H1JV20_BRELN</name>
<evidence type="ECO:0000256" key="3">
    <source>
        <dbReference type="ARBA" id="ARBA00022692"/>
    </source>
</evidence>
<dbReference type="RefSeq" id="WP_101596124.1">
    <property type="nucleotide sequence ID" value="NZ_CP026734.1"/>
</dbReference>
<evidence type="ECO:0000256" key="1">
    <source>
        <dbReference type="ARBA" id="ARBA00004477"/>
    </source>
</evidence>
<dbReference type="PANTHER" id="PTHR14463">
    <property type="entry name" value="LIPASE MATURATION FACTOR"/>
    <property type="match status" value="1"/>
</dbReference>
<accession>A0A2H1JV20</accession>
<feature type="domain" description="Lipase maturation factor 1/2 N-terminal" evidence="7">
    <location>
        <begin position="130"/>
        <end position="282"/>
    </location>
</feature>
<dbReference type="GeneID" id="303220018"/>